<dbReference type="InterPro" id="IPR011836">
    <property type="entry name" value="YhdP"/>
</dbReference>
<proteinExistence type="predicted"/>
<dbReference type="InterPro" id="IPR025263">
    <property type="entry name" value="YhdP_central"/>
</dbReference>
<dbReference type="NCBIfam" id="TIGR02099">
    <property type="entry name" value="YhdP family protein"/>
    <property type="match status" value="1"/>
</dbReference>
<dbReference type="Pfam" id="PF13116">
    <property type="entry name" value="YhdP"/>
    <property type="match status" value="1"/>
</dbReference>
<dbReference type="EMBL" id="LKKS01000110">
    <property type="protein sequence ID" value="KPM62050.1"/>
    <property type="molecule type" value="Genomic_DNA"/>
</dbReference>
<comment type="caution">
    <text evidence="2">The sequence shown here is derived from an EMBL/GenBank/DDBJ whole genome shotgun (WGS) entry which is preliminary data.</text>
</comment>
<organism evidence="2 3">
    <name type="scientific">Pseudomonas putida</name>
    <name type="common">Arthrobacter siderocapsulatus</name>
    <dbReference type="NCBI Taxonomy" id="303"/>
    <lineage>
        <taxon>Bacteria</taxon>
        <taxon>Pseudomonadati</taxon>
        <taxon>Pseudomonadota</taxon>
        <taxon>Gammaproteobacteria</taxon>
        <taxon>Pseudomonadales</taxon>
        <taxon>Pseudomonadaceae</taxon>
        <taxon>Pseudomonas</taxon>
    </lineage>
</organism>
<dbReference type="AlphaFoldDB" id="A0A0P7D2C8"/>
<evidence type="ECO:0000313" key="2">
    <source>
        <dbReference type="EMBL" id="KPM62050.1"/>
    </source>
</evidence>
<protein>
    <recommendedName>
        <fullName evidence="1">YhdP central domain-containing protein</fullName>
    </recommendedName>
</protein>
<accession>A0A0P7D2C8</accession>
<dbReference type="Proteomes" id="UP000050437">
    <property type="component" value="Unassembled WGS sequence"/>
</dbReference>
<sequence>MAMGRLNRVLVALTRWGLGVCALLAVLVALYVSLGRELVPLVAEYRADVESKAEQALGLPVHVGALEGRWSGLAPVLRVRDLQLGDGATALRLDDVKVVPDVWASLTAREVRLARIQLGGLQLILRENEQGAWNLEGLPKKDDAPLDPAELLQRLRQLGRIDVFDSQVTLHPWQRDPLTLTYVSVGLQAGASRHALDLRATLPDGQPLSLNLRSRATPSAWRDGKVEAYLSLPQSDWARWLPPRLLGQWHADALRAGGEFWVDWSKGQLQQAVVRLNAPELHGAYAGRKAARLNNLALGAWFLRQEQGFDVVVDSLAMDVGKTRWESHLQLQQRPGEDAAAESWNVQADRLDLTPLTPLVDALAPLPDKVMAVVDGLNVTGALRNVRLVARPKAEGDQRLQFEANLEKVGFDAYHNAPAAGNVSGSISGDLGHGELRLDTDAFMLHLYPIFAKPWHYQKANARLTWALDKEGFTLVAPYLKVLGEEGKIAGDFLIRLLFEEGREDYMDLRVGLTEGDGRYTAKYLPEVLSPALDEWLRSAIVKGTVDEGYFQYQGSLNHGVAPEARSISLFFKVRDAALDFQPGWPQVQHVDGDVFIEDSGVRVKAQRGVLLDTKVSNVSVDIPHVDEGQQSHLYLDGDFDGSLGDGLKILKEAPIGTGEIFAGWEGEGPLKGKVKLDIPLARGQRPKVQVDFATDDARLKVAPPSLELSRLKGDFSFDLDKGLSGKGISLQAFGKPVTAQITAEGQPGQMQTRVNASGQVSLKALTDWLQFKQALPASGDLPYQLQVSLGSRDNRLSVDSSLRGLAIDLPAPFGKAAADTRDTRFSMTLQGPERRFDVAYTDLARFAYAAPAEKLGQGRGELLLGTGNAQVPAGQGLRVRGHLETLDLGPWQEQAARLAGDDPGGSARQNLQGVDLSIGQLKAFGLDLNQAVVRLARGGPAWDLRFDSKEVIGNARVPDAKGAPMVVRMQTLRLPAASAAEKQAEAQAEEGPDPLASFDPRKVPALDLSIDKLYRGDDLYGSASLKLRPTARGVTASDIDLDFKGLRIDGGGGWEGEPGSTSSWYKGRLDGKNLADVLKAWGFAPTVTSRDFRLDVDGRWPGSPASVSLKRFSGSMDAALRTGQFVEVEGSAQALRVFGLLNFNSIGRRLRLDFSDLFDKGLAYDRVKGLLVASDGVYVTREPIAVTGPSSNFELDGTLDLVRDRVDANLQVSLPVTNNLPLAALIVGAPAVGGALFLVDRLIGDRVSRFASVHYRVEGPVKEPRITFVKPFEKSR</sequence>
<gene>
    <name evidence="2" type="ORF">HB13667_17990</name>
</gene>
<evidence type="ECO:0000259" key="1">
    <source>
        <dbReference type="Pfam" id="PF13116"/>
    </source>
</evidence>
<dbReference type="RefSeq" id="WP_054573149.1">
    <property type="nucleotide sequence ID" value="NZ_LKKS01000110.1"/>
</dbReference>
<reference evidence="2 3" key="1">
    <citation type="submission" date="2015-10" db="EMBL/GenBank/DDBJ databases">
        <title>Pseudomonas putida clinical strains.</title>
        <authorList>
            <person name="Molina L."/>
            <person name="Udaondo Z."/>
        </authorList>
    </citation>
    <scope>NUCLEOTIDE SEQUENCE [LARGE SCALE GENOMIC DNA]</scope>
    <source>
        <strain evidence="2 3">HB13667</strain>
    </source>
</reference>
<evidence type="ECO:0000313" key="3">
    <source>
        <dbReference type="Proteomes" id="UP000050437"/>
    </source>
</evidence>
<dbReference type="PANTHER" id="PTHR38690">
    <property type="entry name" value="PROTEASE-RELATED"/>
    <property type="match status" value="1"/>
</dbReference>
<name>A0A0P7D2C8_PSEPU</name>
<feature type="domain" description="YhdP central" evidence="1">
    <location>
        <begin position="10"/>
        <end position="1267"/>
    </location>
</feature>
<dbReference type="PANTHER" id="PTHR38690:SF1">
    <property type="entry name" value="PROTEASE"/>
    <property type="match status" value="1"/>
</dbReference>